<feature type="region of interest" description="Disordered" evidence="2">
    <location>
        <begin position="1791"/>
        <end position="1811"/>
    </location>
</feature>
<protein>
    <submittedName>
        <fullName evidence="3">Uncharacterized protein</fullName>
    </submittedName>
</protein>
<evidence type="ECO:0000256" key="2">
    <source>
        <dbReference type="SAM" id="MobiDB-lite"/>
    </source>
</evidence>
<evidence type="ECO:0000313" key="4">
    <source>
        <dbReference type="Proteomes" id="UP000265618"/>
    </source>
</evidence>
<feature type="region of interest" description="Disordered" evidence="2">
    <location>
        <begin position="2516"/>
        <end position="2605"/>
    </location>
</feature>
<feature type="compositionally biased region" description="Basic and acidic residues" evidence="2">
    <location>
        <begin position="309"/>
        <end position="318"/>
    </location>
</feature>
<feature type="coiled-coil region" evidence="1">
    <location>
        <begin position="1854"/>
        <end position="1923"/>
    </location>
</feature>
<feature type="compositionally biased region" description="Basic and acidic residues" evidence="2">
    <location>
        <begin position="2540"/>
        <end position="2556"/>
    </location>
</feature>
<accession>A0A9K3GDI5</accession>
<name>A0A9K3GDI5_9EUKA</name>
<feature type="region of interest" description="Disordered" evidence="2">
    <location>
        <begin position="762"/>
        <end position="836"/>
    </location>
</feature>
<feature type="compositionally biased region" description="Polar residues" evidence="2">
    <location>
        <begin position="202"/>
        <end position="215"/>
    </location>
</feature>
<dbReference type="InterPro" id="IPR032675">
    <property type="entry name" value="LRR_dom_sf"/>
</dbReference>
<feature type="compositionally biased region" description="Basic and acidic residues" evidence="2">
    <location>
        <begin position="326"/>
        <end position="375"/>
    </location>
</feature>
<dbReference type="OrthoDB" id="201275at2759"/>
<feature type="compositionally biased region" description="Low complexity" evidence="2">
    <location>
        <begin position="2573"/>
        <end position="2585"/>
    </location>
</feature>
<feature type="compositionally biased region" description="Polar residues" evidence="2">
    <location>
        <begin position="469"/>
        <end position="484"/>
    </location>
</feature>
<feature type="compositionally biased region" description="Basic and acidic residues" evidence="2">
    <location>
        <begin position="1549"/>
        <end position="1561"/>
    </location>
</feature>
<feature type="coiled-coil region" evidence="1">
    <location>
        <begin position="2129"/>
        <end position="2198"/>
    </location>
</feature>
<feature type="region of interest" description="Disordered" evidence="2">
    <location>
        <begin position="2677"/>
        <end position="2729"/>
    </location>
</feature>
<feature type="region of interest" description="Disordered" evidence="2">
    <location>
        <begin position="463"/>
        <end position="511"/>
    </location>
</feature>
<feature type="coiled-coil region" evidence="1">
    <location>
        <begin position="1301"/>
        <end position="1377"/>
    </location>
</feature>
<dbReference type="SUPFAM" id="SSF57997">
    <property type="entry name" value="Tropomyosin"/>
    <property type="match status" value="1"/>
</dbReference>
<feature type="coiled-coil region" evidence="1">
    <location>
        <begin position="1019"/>
        <end position="1074"/>
    </location>
</feature>
<gene>
    <name evidence="3" type="ORF">KIPB_000498</name>
</gene>
<feature type="region of interest" description="Disordered" evidence="2">
    <location>
        <begin position="626"/>
        <end position="645"/>
    </location>
</feature>
<feature type="region of interest" description="Disordered" evidence="2">
    <location>
        <begin position="176"/>
        <end position="215"/>
    </location>
</feature>
<feature type="compositionally biased region" description="Polar residues" evidence="2">
    <location>
        <begin position="2384"/>
        <end position="2403"/>
    </location>
</feature>
<evidence type="ECO:0000313" key="3">
    <source>
        <dbReference type="EMBL" id="GIQ79799.1"/>
    </source>
</evidence>
<feature type="compositionally biased region" description="Basic and acidic residues" evidence="2">
    <location>
        <begin position="1673"/>
        <end position="1683"/>
    </location>
</feature>
<dbReference type="Proteomes" id="UP000265618">
    <property type="component" value="Unassembled WGS sequence"/>
</dbReference>
<feature type="region of interest" description="Disordered" evidence="2">
    <location>
        <begin position="309"/>
        <end position="397"/>
    </location>
</feature>
<evidence type="ECO:0000256" key="1">
    <source>
        <dbReference type="SAM" id="Coils"/>
    </source>
</evidence>
<feature type="compositionally biased region" description="Basic and acidic residues" evidence="2">
    <location>
        <begin position="804"/>
        <end position="824"/>
    </location>
</feature>
<dbReference type="InterPro" id="IPR001611">
    <property type="entry name" value="Leu-rich_rpt"/>
</dbReference>
<dbReference type="PROSITE" id="PS51450">
    <property type="entry name" value="LRR"/>
    <property type="match status" value="1"/>
</dbReference>
<feature type="region of interest" description="Disordered" evidence="2">
    <location>
        <begin position="1497"/>
        <end position="1520"/>
    </location>
</feature>
<keyword evidence="1" id="KW-0175">Coiled coil</keyword>
<dbReference type="Gene3D" id="1.10.287.1490">
    <property type="match status" value="2"/>
</dbReference>
<feature type="region of interest" description="Disordered" evidence="2">
    <location>
        <begin position="1591"/>
        <end position="1613"/>
    </location>
</feature>
<feature type="region of interest" description="Disordered" evidence="2">
    <location>
        <begin position="2268"/>
        <end position="2309"/>
    </location>
</feature>
<feature type="compositionally biased region" description="Low complexity" evidence="2">
    <location>
        <begin position="1591"/>
        <end position="1606"/>
    </location>
</feature>
<feature type="compositionally biased region" description="Basic and acidic residues" evidence="2">
    <location>
        <begin position="485"/>
        <end position="499"/>
    </location>
</feature>
<dbReference type="EMBL" id="BDIP01000057">
    <property type="protein sequence ID" value="GIQ79799.1"/>
    <property type="molecule type" value="Genomic_DNA"/>
</dbReference>
<feature type="coiled-coil region" evidence="1">
    <location>
        <begin position="1689"/>
        <end position="1737"/>
    </location>
</feature>
<dbReference type="PANTHER" id="PTHR43941:SF1">
    <property type="entry name" value="STRUCTURAL MAINTENANCE OF CHROMOSOMES PROTEIN 2"/>
    <property type="match status" value="1"/>
</dbReference>
<feature type="compositionally biased region" description="Basic and acidic residues" evidence="2">
    <location>
        <begin position="2286"/>
        <end position="2309"/>
    </location>
</feature>
<feature type="compositionally biased region" description="Basic and acidic residues" evidence="2">
    <location>
        <begin position="186"/>
        <end position="199"/>
    </location>
</feature>
<feature type="region of interest" description="Disordered" evidence="2">
    <location>
        <begin position="965"/>
        <end position="1009"/>
    </location>
</feature>
<reference evidence="3 4" key="1">
    <citation type="journal article" date="2018" name="PLoS ONE">
        <title>The draft genome of Kipferlia bialata reveals reductive genome evolution in fornicate parasites.</title>
        <authorList>
            <person name="Tanifuji G."/>
            <person name="Takabayashi S."/>
            <person name="Kume K."/>
            <person name="Takagi M."/>
            <person name="Nakayama T."/>
            <person name="Kamikawa R."/>
            <person name="Inagaki Y."/>
            <person name="Hashimoto T."/>
        </authorList>
    </citation>
    <scope>NUCLEOTIDE SEQUENCE [LARGE SCALE GENOMIC DNA]</scope>
    <source>
        <strain evidence="3">NY0173</strain>
    </source>
</reference>
<dbReference type="Gene3D" id="3.80.10.10">
    <property type="entry name" value="Ribonuclease Inhibitor"/>
    <property type="match status" value="1"/>
</dbReference>
<dbReference type="SUPFAM" id="SSF52058">
    <property type="entry name" value="L domain-like"/>
    <property type="match status" value="1"/>
</dbReference>
<feature type="region of interest" description="Disordered" evidence="2">
    <location>
        <begin position="2439"/>
        <end position="2462"/>
    </location>
</feature>
<feature type="compositionally biased region" description="Polar residues" evidence="2">
    <location>
        <begin position="1663"/>
        <end position="1672"/>
    </location>
</feature>
<sequence length="2729" mass="295285">MHKSLRELDISFNPLSSVNELAKLRNLGNLGALSVMGCPVAEVGHYRSCTVYFLPQLSSLDSAPVSQEERVIASDRFSRLALDAALADADAGRARIVELQEEMGSVVDREGGLREDLGRAQAEIASLRHLIEAATKRDGVQRQLIQDRNSQLARMSGHATAQMDGGFHSVSLAMSATPQASQQPVDGERERETVQEERQPLSPFSTASLDHSPQTQGGIEGIEGMGIQDTDYAAEVARLTQALRDAETRERQGGERTRQAMKRAEYLSYQVQELTSRVTAAEAKNGAEGDRGAVERDWAQKLDVAHHRAQSAERRAAEAEALVAEAEQRERESLEREREREGRDGDIGMALREAERERDSAVRERDEAEAEKAESEASTSTELHALSLKAETAERERDTALDSLRDVREQVEAAQAECDRLRAVQATYSPPAVHYTPSKAARPDLSALVSAVRDLSTSLGVRMERGTASADTQSLVDTLSQCTSEARRQRRQGERERQRQARSPSSTDSEASDCIARIRGALFMGGLDMPADSDPAEVVEQILAERDTLSLRLRTAQAELDAQAAYMADQSDSDTDTEGDGLGGRGERERALAAQLSQAEDRCTSLSAELKERERAMAALTARQTQTLEGHRSDLRAARSQATEAREEAATASASVASLTDQCSALQTQLDAERERCHAAEESLQEALATPSVTTTTEPGEVDALREQVVALQADLEQAERDAQAARDEAAAATLSMSTMASGMATDTQLQEQQRQLEDLTEQLEESEGTRRHLTATLSAERDRERETAQKHAEEVASLTAEVDTLREEASTLRGQLEEARTPETHTPTPPPSPLSVTVDKIETMLGQAGMGAEGERPSSPQALEFRLSVLIAERDRLREDLQTALSTHTQPAFGFVERVQGGEGDATPTAAEALALTSRVHQLEESVATLQAERDALSGVATSLVAQRDALRQESQTRVEALEAEADSLAEERDRLQSETTRLEGQVESLATERDTISSDRDSLSSERDRLLSERDLLAAKADRADVLEAECAKVSEERDSLSLERDTLLGQITSLEAEGERLTAECETLREAAAESDTVAEGAEDSTIPSLTATDATALEDMTLMRDTALGERDTALEERDAAVGERDSALEEVDRLSQVVTDTQIQLDEASARVSTLEGTVATLVAEADGRRGELAGLEAHVTMDQEAMHAAEERERVLTQERDAARTDLSQAMEREGRLQATVAEKEARIAELATSLRIVQEDNDTINPEYAMLRERYYEQADTLAQTQREAATALGEATAKSASLTEERDALLAGVSEAQTALAAEREQLGRAQERVASLQAKVEQGEEALSTAEAEVRVLRERERELQEERDALQVSLTQTQARLSEVEEAQTLTLEELTPSPSPFQVTETVRATAELCGALGVEAPADGSLEGVASALMACTHKASRAAPASPDSDALARIRGALAIAGMVSEGVGAEQAVEQMLVERDAQALRLRTLERELEMQQTFIASIGPDQEAARERDEEAEEDASVVEELRDNLDAALQREERAEAELEDATEALSRQKEEARERETALSEEIAAARSQIESLQTQLDTVRGDAVRAALESGSQSPSSSSDASDLADRAETAERQVASLLVQLSSARNSLQEAQARSTGLTQEVEALELVASRVRQEESQLGTALGQSVSERESLSKRTESLSMERDALMAERDSLALELVSAKRQTDTLQKKLESLSTTHATLQTQLAEREREMSAQLAYAEAARDRVTAERDALDAEKAGVLEPVQEMQSMIRTLTARVQEADTLRSESEAKVTEAEERERESEAKVAELDAERITLLATVADVEERERETEARVGQAVSALAAADARSAHLTQDLASCRARLSEAEARVAEAVSELGMATEREGAMEAMIEEEQGNTAAALKRAQAAEAKVGALERQAKQGVATASEVETSLRSELSSMQGALETERVAAEKSAVQAARNLEEAERQRVALEERVSGLTARLAFEAEEAAQRETVSAATLRACREEVASCRATLSEVTDQLHTARQELSVARESEVSLQQRLTASEEKVTGAASVLSESGERLVALDTQCRTLTGRLAEVEGERERDAARSRETMSALRSDVTSLKATLHSVEQARDTAVSELAEAQGYIDTLRDRAEGAETRFGQVQGQLLGEVKRASDAQNQVLAANKRCAALETQLESAQQAVAAAGARHSEAMSEAMEQVQQETTFQVGQAQMREKAAEGRAKEAQARLGEAVSRVSSLQASLAESGSALDETKAELGRAQAQRLGMQEEQTQSVREAERERDTARRERDEAQQEMARTEADLTAKLQAMSMRIEAAETLRDTSSVGAGRGLTMGNLMDGSSRVSDATLSTDEVSEVLRLTGELCQSMGVDVPPSSSVETGQSTVAQGDTQGQAERERRHLQEVAEALVACRRRSDSLSLSRQNGIPFITKGPLSPLPGGSSSPPKPLSPHQAEALARICGALHAAGLDKGMDATDTGVSSLTVADRVTDVLTDRYHLGLRLEAERAAQDARPHTPVSSGRVHVSPSLSPKEDGERGRERERETAGEHSGSWHTPHSGRYGREGSPAGPSPAEGPRMSDRYGSSGAVRPSQLGSGLESLGTLPSWVRHMVVRVDALVKEEGPGLEVVVLSKKQYRSLKDSAITQLYDQAREFHGMVTSPDVVVPSARASRVSQSSGRLYAGSRRHLGDTPSSASLGARARSRGRAGDTRRPSGVSPSPT</sequence>
<feature type="compositionally biased region" description="Basic and acidic residues" evidence="2">
    <location>
        <begin position="780"/>
        <end position="795"/>
    </location>
</feature>
<feature type="coiled-coil region" evidence="1">
    <location>
        <begin position="82"/>
        <end position="137"/>
    </location>
</feature>
<feature type="region of interest" description="Disordered" evidence="2">
    <location>
        <begin position="1534"/>
        <end position="1563"/>
    </location>
</feature>
<feature type="coiled-coil region" evidence="1">
    <location>
        <begin position="1953"/>
        <end position="1987"/>
    </location>
</feature>
<dbReference type="PANTHER" id="PTHR43941">
    <property type="entry name" value="STRUCTURAL MAINTENANCE OF CHROMOSOMES PROTEIN 2"/>
    <property type="match status" value="1"/>
</dbReference>
<feature type="compositionally biased region" description="Low complexity" evidence="2">
    <location>
        <begin position="2441"/>
        <end position="2453"/>
    </location>
</feature>
<feature type="region of interest" description="Disordered" evidence="2">
    <location>
        <begin position="565"/>
        <end position="591"/>
    </location>
</feature>
<feature type="compositionally biased region" description="Basic and acidic residues" evidence="2">
    <location>
        <begin position="992"/>
        <end position="1009"/>
    </location>
</feature>
<feature type="region of interest" description="Disordered" evidence="2">
    <location>
        <begin position="2379"/>
        <end position="2403"/>
    </location>
</feature>
<keyword evidence="4" id="KW-1185">Reference proteome</keyword>
<feature type="region of interest" description="Disordered" evidence="2">
    <location>
        <begin position="1663"/>
        <end position="1683"/>
    </location>
</feature>
<proteinExistence type="predicted"/>
<feature type="region of interest" description="Disordered" evidence="2">
    <location>
        <begin position="674"/>
        <end position="698"/>
    </location>
</feature>
<comment type="caution">
    <text evidence="3">The sequence shown here is derived from an EMBL/GenBank/DDBJ whole genome shotgun (WGS) entry which is preliminary data.</text>
</comment>
<organism evidence="3 4">
    <name type="scientific">Kipferlia bialata</name>
    <dbReference type="NCBI Taxonomy" id="797122"/>
    <lineage>
        <taxon>Eukaryota</taxon>
        <taxon>Metamonada</taxon>
        <taxon>Carpediemonas-like organisms</taxon>
        <taxon>Kipferlia</taxon>
    </lineage>
</organism>